<evidence type="ECO:0000313" key="5">
    <source>
        <dbReference type="Proteomes" id="UP000295063"/>
    </source>
</evidence>
<dbReference type="EMBL" id="SLUI01000002">
    <property type="protein sequence ID" value="TCL39481.1"/>
    <property type="molecule type" value="Genomic_DNA"/>
</dbReference>
<comment type="caution">
    <text evidence="4">The sequence shown here is derived from an EMBL/GenBank/DDBJ whole genome shotgun (WGS) entry which is preliminary data.</text>
</comment>
<keyword evidence="1 2" id="KW-0129">CBS domain</keyword>
<dbReference type="InterPro" id="IPR046342">
    <property type="entry name" value="CBS_dom_sf"/>
</dbReference>
<dbReference type="InterPro" id="IPR000644">
    <property type="entry name" value="CBS_dom"/>
</dbReference>
<dbReference type="Pfam" id="PF00571">
    <property type="entry name" value="CBS"/>
    <property type="match status" value="2"/>
</dbReference>
<dbReference type="RefSeq" id="WP_132076069.1">
    <property type="nucleotide sequence ID" value="NZ_DAMAKO010000008.1"/>
</dbReference>
<dbReference type="CDD" id="cd04586">
    <property type="entry name" value="CBS_pair_BON_assoc"/>
    <property type="match status" value="1"/>
</dbReference>
<dbReference type="SMART" id="SM00116">
    <property type="entry name" value="CBS"/>
    <property type="match status" value="2"/>
</dbReference>
<evidence type="ECO:0000256" key="2">
    <source>
        <dbReference type="PROSITE-ProRule" id="PRU00703"/>
    </source>
</evidence>
<dbReference type="PANTHER" id="PTHR43080">
    <property type="entry name" value="CBS DOMAIN-CONTAINING PROTEIN CBSX3, MITOCHONDRIAL"/>
    <property type="match status" value="1"/>
</dbReference>
<sequence>MKAKDIMVTEVLTVKQHATIKEIARVLIDNKISGVPVVDEAGHLMGMVTEGDLLHKETNPRLPDAVNILGAIIYYHGIEQYNEDFKKMMASQALNIMTEKVITVTPEEEVPEIAKLMLAHGIKRVPVMEGERIIGIISRADIVKCLL</sequence>
<protein>
    <submittedName>
        <fullName evidence="4">CBS domain protein</fullName>
    </submittedName>
</protein>
<evidence type="ECO:0000259" key="3">
    <source>
        <dbReference type="PROSITE" id="PS51371"/>
    </source>
</evidence>
<dbReference type="PROSITE" id="PS51371">
    <property type="entry name" value="CBS"/>
    <property type="match status" value="2"/>
</dbReference>
<dbReference type="SUPFAM" id="SSF54631">
    <property type="entry name" value="CBS-domain pair"/>
    <property type="match status" value="1"/>
</dbReference>
<dbReference type="InterPro" id="IPR051257">
    <property type="entry name" value="Diverse_CBS-Domain"/>
</dbReference>
<name>A0A4R1Q1B2_9FIRM</name>
<dbReference type="AlphaFoldDB" id="A0A4R1Q1B2"/>
<accession>A0A4R1Q1B2</accession>
<dbReference type="Gene3D" id="3.10.580.10">
    <property type="entry name" value="CBS-domain"/>
    <property type="match status" value="1"/>
</dbReference>
<dbReference type="Proteomes" id="UP000295063">
    <property type="component" value="Unassembled WGS sequence"/>
</dbReference>
<feature type="domain" description="CBS" evidence="3">
    <location>
        <begin position="97"/>
        <end position="147"/>
    </location>
</feature>
<dbReference type="OrthoDB" id="9790355at2"/>
<dbReference type="PANTHER" id="PTHR43080:SF26">
    <property type="entry name" value="REGULATORY PROTEIN"/>
    <property type="match status" value="1"/>
</dbReference>
<feature type="domain" description="CBS" evidence="3">
    <location>
        <begin position="7"/>
        <end position="65"/>
    </location>
</feature>
<evidence type="ECO:0000313" key="4">
    <source>
        <dbReference type="EMBL" id="TCL39481.1"/>
    </source>
</evidence>
<reference evidence="4 5" key="1">
    <citation type="submission" date="2019-03" db="EMBL/GenBank/DDBJ databases">
        <title>Genomic Encyclopedia of Type Strains, Phase IV (KMG-IV): sequencing the most valuable type-strain genomes for metagenomic binning, comparative biology and taxonomic classification.</title>
        <authorList>
            <person name="Goeker M."/>
        </authorList>
    </citation>
    <scope>NUCLEOTIDE SEQUENCE [LARGE SCALE GENOMIC DNA]</scope>
    <source>
        <strain evidence="4 5">DSM 15969</strain>
    </source>
</reference>
<organism evidence="4 5">
    <name type="scientific">Anaerospora hongkongensis</name>
    <dbReference type="NCBI Taxonomy" id="244830"/>
    <lineage>
        <taxon>Bacteria</taxon>
        <taxon>Bacillati</taxon>
        <taxon>Bacillota</taxon>
        <taxon>Negativicutes</taxon>
        <taxon>Selenomonadales</taxon>
        <taxon>Sporomusaceae</taxon>
        <taxon>Anaerospora</taxon>
    </lineage>
</organism>
<evidence type="ECO:0000256" key="1">
    <source>
        <dbReference type="ARBA" id="ARBA00023122"/>
    </source>
</evidence>
<keyword evidence="5" id="KW-1185">Reference proteome</keyword>
<proteinExistence type="predicted"/>
<gene>
    <name evidence="4" type="ORF">EV210_102398</name>
</gene>